<protein>
    <submittedName>
        <fullName evidence="2">Uncharacterized protein</fullName>
    </submittedName>
</protein>
<dbReference type="PANTHER" id="PTHR21580">
    <property type="entry name" value="SHIPPO-1-RELATED"/>
    <property type="match status" value="1"/>
</dbReference>
<organism evidence="2 3">
    <name type="scientific">Dunaliella salina</name>
    <name type="common">Green alga</name>
    <name type="synonym">Protococcus salinus</name>
    <dbReference type="NCBI Taxonomy" id="3046"/>
    <lineage>
        <taxon>Eukaryota</taxon>
        <taxon>Viridiplantae</taxon>
        <taxon>Chlorophyta</taxon>
        <taxon>core chlorophytes</taxon>
        <taxon>Chlorophyceae</taxon>
        <taxon>CS clade</taxon>
        <taxon>Chlamydomonadales</taxon>
        <taxon>Dunaliellaceae</taxon>
        <taxon>Dunaliella</taxon>
    </lineage>
</organism>
<comment type="caution">
    <text evidence="2">The sequence shown here is derived from an EMBL/GenBank/DDBJ whole genome shotgun (WGS) entry which is preliminary data.</text>
</comment>
<dbReference type="PRINTS" id="PR01217">
    <property type="entry name" value="PRICHEXTENSN"/>
</dbReference>
<sequence>MPTGKQQLSQQLHQYDQEAASVHPVSRKVGMASILKTAPAYTFGGRYKQSQGEGTPGPGAYTPFGSYETKGAGFGSSARLNRQTDMTPSPLDYAPSVAPVRPSASAYTFRLKNAGKQRPGSTPGPGAYDAGISKDKQRPSNPPMTMSPKLKPPSDADKKPGPDAYSPIFSPKEPHSASIKFRHNPRSYEFTGPGPGAYGADPSPPKTRGPTMGGKQALVRGKDDSPGPVYDPSKSYESILPGKAAYSFPRASSHYHVSDGPGPGSYTQAPVLERPAGFSAVSDCRSPPAYTFQGKPFFSRGPAHPGPADYNVQENITRKSAPAASFHGSSIKDSRDSYPAPDAYAYEDAHKVLHPSSPPITIAPRYPEPYNKERRPGPADYSPNWQPTQQEPHAASIKFRHYPRFYDLMHGTPAPHDYADKDFVSPYLNTGKLRKGKTFGIRHLKRVKEDVPGPQYAIGCSTLGVAANDKVDRRDLARSHILL</sequence>
<feature type="compositionally biased region" description="Polar residues" evidence="1">
    <location>
        <begin position="78"/>
        <end position="87"/>
    </location>
</feature>
<reference evidence="2" key="1">
    <citation type="submission" date="2017-08" db="EMBL/GenBank/DDBJ databases">
        <authorList>
            <person name="Polle J.E."/>
            <person name="Barry K."/>
            <person name="Cushman J."/>
            <person name="Schmutz J."/>
            <person name="Tran D."/>
            <person name="Hathwaick L.T."/>
            <person name="Yim W.C."/>
            <person name="Jenkins J."/>
            <person name="Mckie-Krisberg Z.M."/>
            <person name="Prochnik S."/>
            <person name="Lindquist E."/>
            <person name="Dockter R.B."/>
            <person name="Adam C."/>
            <person name="Molina H."/>
            <person name="Bunkerborg J."/>
            <person name="Jin E."/>
            <person name="Buchheim M."/>
            <person name="Magnuson J."/>
        </authorList>
    </citation>
    <scope>NUCLEOTIDE SEQUENCE</scope>
    <source>
        <strain evidence="2">CCAP 19/18</strain>
    </source>
</reference>
<dbReference type="InterPro" id="IPR051291">
    <property type="entry name" value="CIMAP"/>
</dbReference>
<name>A0ABQ7FWE7_DUNSA</name>
<gene>
    <name evidence="2" type="ORF">DUNSADRAFT_2750</name>
</gene>
<dbReference type="Proteomes" id="UP000815325">
    <property type="component" value="Unassembled WGS sequence"/>
</dbReference>
<dbReference type="InterPro" id="IPR010736">
    <property type="entry name" value="SHIPPO-rpt"/>
</dbReference>
<evidence type="ECO:0000313" key="3">
    <source>
        <dbReference type="Proteomes" id="UP000815325"/>
    </source>
</evidence>
<accession>A0ABQ7FWE7</accession>
<proteinExistence type="predicted"/>
<feature type="compositionally biased region" description="Basic and acidic residues" evidence="1">
    <location>
        <begin position="152"/>
        <end position="161"/>
    </location>
</feature>
<feature type="region of interest" description="Disordered" evidence="1">
    <location>
        <begin position="355"/>
        <end position="389"/>
    </location>
</feature>
<evidence type="ECO:0000313" key="2">
    <source>
        <dbReference type="EMBL" id="KAF5826557.1"/>
    </source>
</evidence>
<dbReference type="PANTHER" id="PTHR21580:SF28">
    <property type="entry name" value="BOREALIN N-TERMINAL DOMAIN-CONTAINING PROTEIN-RELATED"/>
    <property type="match status" value="1"/>
</dbReference>
<dbReference type="EMBL" id="MU070842">
    <property type="protein sequence ID" value="KAF5826557.1"/>
    <property type="molecule type" value="Genomic_DNA"/>
</dbReference>
<evidence type="ECO:0000256" key="1">
    <source>
        <dbReference type="SAM" id="MobiDB-lite"/>
    </source>
</evidence>
<dbReference type="Pfam" id="PF07004">
    <property type="entry name" value="SHIPPO-rpt"/>
    <property type="match status" value="4"/>
</dbReference>
<feature type="region of interest" description="Disordered" evidence="1">
    <location>
        <begin position="291"/>
        <end position="311"/>
    </location>
</feature>
<feature type="region of interest" description="Disordered" evidence="1">
    <location>
        <begin position="45"/>
        <end position="237"/>
    </location>
</feature>
<keyword evidence="3" id="KW-1185">Reference proteome</keyword>